<sequence>MRYRVLRPPYCYRWAVLLSALVLATTAAVTLFSSAEGAPAAPAPVAAAAAQVTPAPATELPPPPAAGLVRSAAGQGRTVALTFDDGPDPVYTPQILDALTRAGAVATFCMIGTNAVRHPELVRAVVDRGMRLCDHTISHDEQLPRRSEQRITAEIAGCWSDLQVAADRDVPVPYFRAPGGNWSELLTTVAARQGMKPLSWSVDSRDWTLPGTAQIVATVQRAVQPGAVVLLHDGGGKRAQTVEALNQLLPWFTAQGYRFDFPG</sequence>
<accession>A0ABP9QJR6</accession>
<dbReference type="Proteomes" id="UP001500192">
    <property type="component" value="Unassembled WGS sequence"/>
</dbReference>
<dbReference type="PANTHER" id="PTHR10587:SF137">
    <property type="entry name" value="4-DEOXY-4-FORMAMIDO-L-ARABINOSE-PHOSPHOUNDECAPRENOL DEFORMYLASE ARND-RELATED"/>
    <property type="match status" value="1"/>
</dbReference>
<name>A0ABP9QJR6_9PSEU</name>
<dbReference type="SUPFAM" id="SSF88713">
    <property type="entry name" value="Glycoside hydrolase/deacetylase"/>
    <property type="match status" value="1"/>
</dbReference>
<feature type="chain" id="PRO_5047320079" description="NodB homology domain-containing protein" evidence="1">
    <location>
        <begin position="28"/>
        <end position="263"/>
    </location>
</feature>
<evidence type="ECO:0000313" key="4">
    <source>
        <dbReference type="Proteomes" id="UP001500192"/>
    </source>
</evidence>
<dbReference type="Gene3D" id="3.20.20.370">
    <property type="entry name" value="Glycoside hydrolase/deacetylase"/>
    <property type="match status" value="1"/>
</dbReference>
<evidence type="ECO:0000259" key="2">
    <source>
        <dbReference type="PROSITE" id="PS51677"/>
    </source>
</evidence>
<evidence type="ECO:0000313" key="3">
    <source>
        <dbReference type="EMBL" id="GAA5163091.1"/>
    </source>
</evidence>
<dbReference type="RefSeq" id="WP_346054091.1">
    <property type="nucleotide sequence ID" value="NZ_BAABIB010000063.1"/>
</dbReference>
<dbReference type="InterPro" id="IPR050248">
    <property type="entry name" value="Polysacc_deacetylase_ArnD"/>
</dbReference>
<evidence type="ECO:0000256" key="1">
    <source>
        <dbReference type="SAM" id="SignalP"/>
    </source>
</evidence>
<dbReference type="PROSITE" id="PS51677">
    <property type="entry name" value="NODB"/>
    <property type="match status" value="1"/>
</dbReference>
<gene>
    <name evidence="3" type="ORF">GCM10023214_30880</name>
</gene>
<protein>
    <recommendedName>
        <fullName evidence="2">NodB homology domain-containing protein</fullName>
    </recommendedName>
</protein>
<reference evidence="4" key="1">
    <citation type="journal article" date="2019" name="Int. J. Syst. Evol. Microbiol.">
        <title>The Global Catalogue of Microorganisms (GCM) 10K type strain sequencing project: providing services to taxonomists for standard genome sequencing and annotation.</title>
        <authorList>
            <consortium name="The Broad Institute Genomics Platform"/>
            <consortium name="The Broad Institute Genome Sequencing Center for Infectious Disease"/>
            <person name="Wu L."/>
            <person name="Ma J."/>
        </authorList>
    </citation>
    <scope>NUCLEOTIDE SEQUENCE [LARGE SCALE GENOMIC DNA]</scope>
    <source>
        <strain evidence="4">JCM 18054</strain>
    </source>
</reference>
<dbReference type="CDD" id="cd10917">
    <property type="entry name" value="CE4_NodB_like_6s_7s"/>
    <property type="match status" value="1"/>
</dbReference>
<organism evidence="3 4">
    <name type="scientific">Amycolatopsis dongchuanensis</name>
    <dbReference type="NCBI Taxonomy" id="1070866"/>
    <lineage>
        <taxon>Bacteria</taxon>
        <taxon>Bacillati</taxon>
        <taxon>Actinomycetota</taxon>
        <taxon>Actinomycetes</taxon>
        <taxon>Pseudonocardiales</taxon>
        <taxon>Pseudonocardiaceae</taxon>
        <taxon>Amycolatopsis</taxon>
    </lineage>
</organism>
<feature type="domain" description="NodB homology" evidence="2">
    <location>
        <begin position="77"/>
        <end position="260"/>
    </location>
</feature>
<keyword evidence="1" id="KW-0732">Signal</keyword>
<dbReference type="Pfam" id="PF01522">
    <property type="entry name" value="Polysacc_deac_1"/>
    <property type="match status" value="1"/>
</dbReference>
<dbReference type="InterPro" id="IPR002509">
    <property type="entry name" value="NODB_dom"/>
</dbReference>
<feature type="signal peptide" evidence="1">
    <location>
        <begin position="1"/>
        <end position="27"/>
    </location>
</feature>
<comment type="caution">
    <text evidence="3">The sequence shown here is derived from an EMBL/GenBank/DDBJ whole genome shotgun (WGS) entry which is preliminary data.</text>
</comment>
<dbReference type="EMBL" id="BAABIB010000063">
    <property type="protein sequence ID" value="GAA5163091.1"/>
    <property type="molecule type" value="Genomic_DNA"/>
</dbReference>
<keyword evidence="4" id="KW-1185">Reference proteome</keyword>
<dbReference type="PANTHER" id="PTHR10587">
    <property type="entry name" value="GLYCOSYL TRANSFERASE-RELATED"/>
    <property type="match status" value="1"/>
</dbReference>
<dbReference type="InterPro" id="IPR011330">
    <property type="entry name" value="Glyco_hydro/deAcase_b/a-brl"/>
</dbReference>
<proteinExistence type="predicted"/>